<keyword evidence="3" id="KW-0694">RNA-binding</keyword>
<sequence>MEEDWDNDWDSPSTAAPRPPATLPSHSFGRGRLASSFGQDNNNKFQDRHRSPDRGFRDHDRTSLSDYIKIDPRSIGALIGKAGSNINCIRDKCNVKIMVPNRDEMRNQSFAEVKIIGSSKIDIDKAIQMIEQSCNSCANLSASYGSDSQKRCHDQFRDRAQKSWKREHDTSPQNSIDEDENNNEKPLIDWNLIRSLPLQNMEKFKDQPPVVKDFYVEDAEITRMSRDEVKQYRKQNFDIIVDFFKKENLSYGLSSEAKTQENRSGQELEDQIFKVIPKPVKTIEQAFRNYPQILEECKRQNFNKPTPVQAQLWPILLKGLDCVGIAQTGTGKTLAFLLPALVHIDNQITPREERVGPNVLVLSPTRELAIQIEKEVKKINSYQNF</sequence>
<dbReference type="Gene3D" id="3.30.1370.10">
    <property type="entry name" value="K Homology domain, type 1"/>
    <property type="match status" value="1"/>
</dbReference>
<dbReference type="InterPro" id="IPR014001">
    <property type="entry name" value="Helicase_ATP-bd"/>
</dbReference>
<dbReference type="InterPro" id="IPR036612">
    <property type="entry name" value="KH_dom_type_1_sf"/>
</dbReference>
<dbReference type="CDD" id="cd02394">
    <property type="entry name" value="KH-I_Vigilin_rpt6"/>
    <property type="match status" value="1"/>
</dbReference>
<dbReference type="InterPro" id="IPR004087">
    <property type="entry name" value="KH_dom"/>
</dbReference>
<dbReference type="OrthoDB" id="196131at2759"/>
<dbReference type="PROSITE" id="PS50084">
    <property type="entry name" value="KH_TYPE_1"/>
    <property type="match status" value="1"/>
</dbReference>
<keyword evidence="2 6" id="KW-0067">ATP-binding</keyword>
<dbReference type="GO" id="GO:0004386">
    <property type="term" value="F:helicase activity"/>
    <property type="evidence" value="ECO:0007669"/>
    <property type="project" value="UniProtKB-KW"/>
</dbReference>
<dbReference type="AlphaFoldDB" id="A0A3M7PCE9"/>
<dbReference type="PANTHER" id="PTHR47958">
    <property type="entry name" value="ATP-DEPENDENT RNA HELICASE DBP3"/>
    <property type="match status" value="1"/>
</dbReference>
<dbReference type="InterPro" id="IPR004088">
    <property type="entry name" value="KH_dom_type_1"/>
</dbReference>
<keyword evidence="1" id="KW-0378">Hydrolase</keyword>
<dbReference type="SUPFAM" id="SSF52540">
    <property type="entry name" value="P-loop containing nucleoside triphosphate hydrolases"/>
    <property type="match status" value="1"/>
</dbReference>
<feature type="region of interest" description="Disordered" evidence="4">
    <location>
        <begin position="1"/>
        <end position="60"/>
    </location>
</feature>
<keyword evidence="7" id="KW-1185">Reference proteome</keyword>
<dbReference type="PROSITE" id="PS51192">
    <property type="entry name" value="HELICASE_ATP_BIND_1"/>
    <property type="match status" value="1"/>
</dbReference>
<reference evidence="6 7" key="1">
    <citation type="journal article" date="2018" name="Sci. Rep.">
        <title>Genomic signatures of local adaptation to the degree of environmental predictability in rotifers.</title>
        <authorList>
            <person name="Franch-Gras L."/>
            <person name="Hahn C."/>
            <person name="Garcia-Roger E.M."/>
            <person name="Carmona M.J."/>
            <person name="Serra M."/>
            <person name="Gomez A."/>
        </authorList>
    </citation>
    <scope>NUCLEOTIDE SEQUENCE [LARGE SCALE GENOMIC DNA]</scope>
    <source>
        <strain evidence="6">HYR1</strain>
    </source>
</reference>
<feature type="region of interest" description="Disordered" evidence="4">
    <location>
        <begin position="162"/>
        <end position="183"/>
    </location>
</feature>
<evidence type="ECO:0000256" key="4">
    <source>
        <dbReference type="SAM" id="MobiDB-lite"/>
    </source>
</evidence>
<dbReference type="Proteomes" id="UP000276133">
    <property type="component" value="Unassembled WGS sequence"/>
</dbReference>
<evidence type="ECO:0000256" key="3">
    <source>
        <dbReference type="PROSITE-ProRule" id="PRU00117"/>
    </source>
</evidence>
<dbReference type="GO" id="GO:0005524">
    <property type="term" value="F:ATP binding"/>
    <property type="evidence" value="ECO:0007669"/>
    <property type="project" value="InterPro"/>
</dbReference>
<evidence type="ECO:0000256" key="2">
    <source>
        <dbReference type="ARBA" id="ARBA00022806"/>
    </source>
</evidence>
<dbReference type="SMART" id="SM00322">
    <property type="entry name" value="KH"/>
    <property type="match status" value="1"/>
</dbReference>
<accession>A0A3M7PCE9</accession>
<dbReference type="InterPro" id="IPR011545">
    <property type="entry name" value="DEAD/DEAH_box_helicase_dom"/>
</dbReference>
<dbReference type="Pfam" id="PF00270">
    <property type="entry name" value="DEAD"/>
    <property type="match status" value="1"/>
</dbReference>
<evidence type="ECO:0000259" key="5">
    <source>
        <dbReference type="PROSITE" id="PS51192"/>
    </source>
</evidence>
<dbReference type="GO" id="GO:0003723">
    <property type="term" value="F:RNA binding"/>
    <property type="evidence" value="ECO:0007669"/>
    <property type="project" value="UniProtKB-UniRule"/>
</dbReference>
<dbReference type="GO" id="GO:0016787">
    <property type="term" value="F:hydrolase activity"/>
    <property type="evidence" value="ECO:0007669"/>
    <property type="project" value="UniProtKB-KW"/>
</dbReference>
<feature type="compositionally biased region" description="Basic and acidic residues" evidence="4">
    <location>
        <begin position="45"/>
        <end position="60"/>
    </location>
</feature>
<keyword evidence="2 6" id="KW-0347">Helicase</keyword>
<dbReference type="InterPro" id="IPR027417">
    <property type="entry name" value="P-loop_NTPase"/>
</dbReference>
<evidence type="ECO:0000256" key="1">
    <source>
        <dbReference type="ARBA" id="ARBA00022801"/>
    </source>
</evidence>
<dbReference type="EMBL" id="REGN01011908">
    <property type="protein sequence ID" value="RMZ96785.1"/>
    <property type="molecule type" value="Genomic_DNA"/>
</dbReference>
<proteinExistence type="predicted"/>
<evidence type="ECO:0000313" key="7">
    <source>
        <dbReference type="Proteomes" id="UP000276133"/>
    </source>
</evidence>
<dbReference type="Gene3D" id="3.40.50.300">
    <property type="entry name" value="P-loop containing nucleotide triphosphate hydrolases"/>
    <property type="match status" value="1"/>
</dbReference>
<gene>
    <name evidence="6" type="ORF">BpHYR1_020818</name>
</gene>
<dbReference type="SUPFAM" id="SSF54791">
    <property type="entry name" value="Eukaryotic type KH-domain (KH-domain type I)"/>
    <property type="match status" value="1"/>
</dbReference>
<dbReference type="Pfam" id="PF00013">
    <property type="entry name" value="KH_1"/>
    <property type="match status" value="1"/>
</dbReference>
<protein>
    <submittedName>
        <fullName evidence="6">Putative ATP-dependent RNA helicase DDX43</fullName>
    </submittedName>
</protein>
<organism evidence="6 7">
    <name type="scientific">Brachionus plicatilis</name>
    <name type="common">Marine rotifer</name>
    <name type="synonym">Brachionus muelleri</name>
    <dbReference type="NCBI Taxonomy" id="10195"/>
    <lineage>
        <taxon>Eukaryota</taxon>
        <taxon>Metazoa</taxon>
        <taxon>Spiralia</taxon>
        <taxon>Gnathifera</taxon>
        <taxon>Rotifera</taxon>
        <taxon>Eurotatoria</taxon>
        <taxon>Monogononta</taxon>
        <taxon>Pseudotrocha</taxon>
        <taxon>Ploima</taxon>
        <taxon>Brachionidae</taxon>
        <taxon>Brachionus</taxon>
    </lineage>
</organism>
<feature type="domain" description="Helicase ATP-binding" evidence="5">
    <location>
        <begin position="313"/>
        <end position="385"/>
    </location>
</feature>
<name>A0A3M7PCE9_BRAPC</name>
<comment type="caution">
    <text evidence="6">The sequence shown here is derived from an EMBL/GenBank/DDBJ whole genome shotgun (WGS) entry which is preliminary data.</text>
</comment>
<dbReference type="STRING" id="10195.A0A3M7PCE9"/>
<keyword evidence="2 6" id="KW-0547">Nucleotide-binding</keyword>
<evidence type="ECO:0000313" key="6">
    <source>
        <dbReference type="EMBL" id="RMZ96785.1"/>
    </source>
</evidence>